<feature type="transmembrane region" description="Helical" evidence="1">
    <location>
        <begin position="101"/>
        <end position="121"/>
    </location>
</feature>
<keyword evidence="1" id="KW-1133">Transmembrane helix</keyword>
<protein>
    <submittedName>
        <fullName evidence="2">Uncharacterized protein</fullName>
    </submittedName>
</protein>
<name>A0A7S3JM53_9SPIT</name>
<proteinExistence type="predicted"/>
<keyword evidence="1" id="KW-0812">Transmembrane</keyword>
<keyword evidence="1" id="KW-0472">Membrane</keyword>
<dbReference type="EMBL" id="HBII01038933">
    <property type="protein sequence ID" value="CAE0357552.1"/>
    <property type="molecule type" value="Transcribed_RNA"/>
</dbReference>
<evidence type="ECO:0000313" key="2">
    <source>
        <dbReference type="EMBL" id="CAE0357552.1"/>
    </source>
</evidence>
<organism evidence="2">
    <name type="scientific">Euplotes harpa</name>
    <dbReference type="NCBI Taxonomy" id="151035"/>
    <lineage>
        <taxon>Eukaryota</taxon>
        <taxon>Sar</taxon>
        <taxon>Alveolata</taxon>
        <taxon>Ciliophora</taxon>
        <taxon>Intramacronucleata</taxon>
        <taxon>Spirotrichea</taxon>
        <taxon>Hypotrichia</taxon>
        <taxon>Euplotida</taxon>
        <taxon>Euplotidae</taxon>
        <taxon>Euplotes</taxon>
    </lineage>
</organism>
<gene>
    <name evidence="2" type="ORF">EHAR0213_LOCUS16471</name>
</gene>
<accession>A0A7S3JM53</accession>
<evidence type="ECO:0000256" key="1">
    <source>
        <dbReference type="SAM" id="Phobius"/>
    </source>
</evidence>
<sequence length="215" mass="25828">MLNIWSVRNNYWKNGTQWIGRIAARVIGENNYEFVRLEKRIFYANYYYTKQLILNKMAHHTPDIVNAFGVLQKEDTSHGFPNWRPHERNSDWALYNINSEGWFQVWSTIMAIIVVLNWFWIADQHYSVSTTSIDDEDLLRLKDAKATMIWERTFWSFTYGLHGQHASAYMRELKYYTLTPDNPQLNARATFNRKNPYATDRYYKGWGEMRDMRLL</sequence>
<dbReference type="AlphaFoldDB" id="A0A7S3JM53"/>
<reference evidence="2" key="1">
    <citation type="submission" date="2021-01" db="EMBL/GenBank/DDBJ databases">
        <authorList>
            <person name="Corre E."/>
            <person name="Pelletier E."/>
            <person name="Niang G."/>
            <person name="Scheremetjew M."/>
            <person name="Finn R."/>
            <person name="Kale V."/>
            <person name="Holt S."/>
            <person name="Cochrane G."/>
            <person name="Meng A."/>
            <person name="Brown T."/>
            <person name="Cohen L."/>
        </authorList>
    </citation>
    <scope>NUCLEOTIDE SEQUENCE</scope>
    <source>
        <strain evidence="2">FSP1.4</strain>
    </source>
</reference>